<evidence type="ECO:0000313" key="2">
    <source>
        <dbReference type="EMBL" id="PIL27857.1"/>
    </source>
</evidence>
<name>A0A2G8S294_9APHY</name>
<proteinExistence type="predicted"/>
<feature type="region of interest" description="Disordered" evidence="1">
    <location>
        <begin position="283"/>
        <end position="319"/>
    </location>
</feature>
<sequence length="572" mass="62588">MATAIIDPQPRLPLDVQLLLAENCPDVPTLLSLISSHKTLREHGARLALQLPTARVALHTEPALYSFFHFLAPPSNPIANPPSGSRLAHLHTLDISLAIVRGTSIEGITVMLAHVPALSSLTLRDPEPTLADHAALYAALQRLTTLKALHAFAAGPATRRLFVEIASPLEDVTLAHDASVLDADTSLEIETVLLPHRATLTRVRATRATPFANEDDAAAGAGVEPVVFENVRELAIDEFAWDAVPGFLIAFPNVVTLDVGTNVGARWRLSPLMQHIREGNKWATGGLEAGDSDDSDTEDSGGEEEDGDGGDGDEEMAEREEVHELLEMAVDDQMGEQDGARAHSQAGENDERHVHDEDDDEDEAFAGEWLERVRGGLLDLYVFGNSCVVDNLIIDGQIEWDWACVPAVVADHRPRVLHMSVSSSMEVNTWSWKKLASVRDLCLKIVVEGVYDEQRLMVSAIPSPVYFQPHTLTLSSTFSQDTIERMVTAFAFCSTFCFNFVEKTEGSCPPLKSFDHKGFANRVFQASKTPTTLKLFVYTPSRVTTWCAAKPRVVDEDGSMELALVLSQEAYL</sequence>
<dbReference type="Proteomes" id="UP000230002">
    <property type="component" value="Unassembled WGS sequence"/>
</dbReference>
<dbReference type="EMBL" id="AYKW01000034">
    <property type="protein sequence ID" value="PIL27857.1"/>
    <property type="molecule type" value="Genomic_DNA"/>
</dbReference>
<comment type="caution">
    <text evidence="2">The sequence shown here is derived from an EMBL/GenBank/DDBJ whole genome shotgun (WGS) entry which is preliminary data.</text>
</comment>
<gene>
    <name evidence="2" type="ORF">GSI_11011</name>
</gene>
<feature type="region of interest" description="Disordered" evidence="1">
    <location>
        <begin position="336"/>
        <end position="361"/>
    </location>
</feature>
<accession>A0A2G8S294</accession>
<reference evidence="2 3" key="1">
    <citation type="journal article" date="2015" name="Sci. Rep.">
        <title>Chromosome-level genome map provides insights into diverse defense mechanisms in the medicinal fungus Ganoderma sinense.</title>
        <authorList>
            <person name="Zhu Y."/>
            <person name="Xu J."/>
            <person name="Sun C."/>
            <person name="Zhou S."/>
            <person name="Xu H."/>
            <person name="Nelson D.R."/>
            <person name="Qian J."/>
            <person name="Song J."/>
            <person name="Luo H."/>
            <person name="Xiang L."/>
            <person name="Li Y."/>
            <person name="Xu Z."/>
            <person name="Ji A."/>
            <person name="Wang L."/>
            <person name="Lu S."/>
            <person name="Hayward A."/>
            <person name="Sun W."/>
            <person name="Li X."/>
            <person name="Schwartz D.C."/>
            <person name="Wang Y."/>
            <person name="Chen S."/>
        </authorList>
    </citation>
    <scope>NUCLEOTIDE SEQUENCE [LARGE SCALE GENOMIC DNA]</scope>
    <source>
        <strain evidence="2 3">ZZ0214-1</strain>
    </source>
</reference>
<dbReference type="OrthoDB" id="10543954at2759"/>
<evidence type="ECO:0000256" key="1">
    <source>
        <dbReference type="SAM" id="MobiDB-lite"/>
    </source>
</evidence>
<evidence type="ECO:0000313" key="3">
    <source>
        <dbReference type="Proteomes" id="UP000230002"/>
    </source>
</evidence>
<organism evidence="2 3">
    <name type="scientific">Ganoderma sinense ZZ0214-1</name>
    <dbReference type="NCBI Taxonomy" id="1077348"/>
    <lineage>
        <taxon>Eukaryota</taxon>
        <taxon>Fungi</taxon>
        <taxon>Dikarya</taxon>
        <taxon>Basidiomycota</taxon>
        <taxon>Agaricomycotina</taxon>
        <taxon>Agaricomycetes</taxon>
        <taxon>Polyporales</taxon>
        <taxon>Polyporaceae</taxon>
        <taxon>Ganoderma</taxon>
    </lineage>
</organism>
<keyword evidence="3" id="KW-1185">Reference proteome</keyword>
<dbReference type="AlphaFoldDB" id="A0A2G8S294"/>
<feature type="compositionally biased region" description="Acidic residues" evidence="1">
    <location>
        <begin position="290"/>
        <end position="318"/>
    </location>
</feature>
<protein>
    <submittedName>
        <fullName evidence="2">Uncharacterized protein</fullName>
    </submittedName>
</protein>